<dbReference type="SUPFAM" id="SSF51004">
    <property type="entry name" value="C-terminal (heme d1) domain of cytochrome cd1-nitrite reductase"/>
    <property type="match status" value="1"/>
</dbReference>
<dbReference type="PANTHER" id="PTHR30344:SF1">
    <property type="entry name" value="6-PHOSPHOGLUCONOLACTONASE"/>
    <property type="match status" value="1"/>
</dbReference>
<dbReference type="InterPro" id="IPR015943">
    <property type="entry name" value="WD40/YVTN_repeat-like_dom_sf"/>
</dbReference>
<evidence type="ECO:0000313" key="3">
    <source>
        <dbReference type="EMBL" id="SMB79366.1"/>
    </source>
</evidence>
<dbReference type="PANTHER" id="PTHR30344">
    <property type="entry name" value="6-PHOSPHOGLUCONOLACTONASE-RELATED"/>
    <property type="match status" value="1"/>
</dbReference>
<dbReference type="OrthoDB" id="9790815at2"/>
<dbReference type="InterPro" id="IPR019405">
    <property type="entry name" value="Lactonase_7-beta_prop"/>
</dbReference>
<proteinExistence type="inferred from homology"/>
<evidence type="ECO:0000256" key="1">
    <source>
        <dbReference type="ARBA" id="ARBA00005564"/>
    </source>
</evidence>
<dbReference type="GO" id="GO:0005829">
    <property type="term" value="C:cytosol"/>
    <property type="evidence" value="ECO:0007669"/>
    <property type="project" value="TreeGrafter"/>
</dbReference>
<evidence type="ECO:0000256" key="2">
    <source>
        <dbReference type="SAM" id="MobiDB-lite"/>
    </source>
</evidence>
<dbReference type="STRING" id="695939.SAMN00790413_05901"/>
<evidence type="ECO:0000313" key="4">
    <source>
        <dbReference type="Proteomes" id="UP000192582"/>
    </source>
</evidence>
<dbReference type="InterPro" id="IPR011048">
    <property type="entry name" value="Haem_d1_sf"/>
</dbReference>
<gene>
    <name evidence="3" type="ORF">SAMN00790413_05901</name>
</gene>
<sequence>MGRWGGYGAGMPVYSLLVGTYTRSEPHAPQAQGEGIHWMTFRDGDLSPGDVAARVVNPSFVALHPQGHTVYAVSEVEHGSVHSFRIAAPGEALEPLGIHSTQGESPAHVSVNPAGDALFAVNYSSGASVLAYTLESSGLPVGTPRSAAHRGQGPNAARQEAPHAHCARPSPDGQHLYVVDLGTDEVVAYGAGSLEHLHTLALPPGSGPRHLSFSPDGTVGFLSLELSSELAVVRRDPASGTLALLQIHRTFLGTGRGPNLTAEVLVSPCGRFAYVSNRGRDTVTVFHWDGERAEAALLAEMPSLGRTPRSMVFAPGATHLLIGNQDSSSVTVYARDAVTGGLDSPRTVRCPTPTSLCFLPDPS</sequence>
<dbReference type="InterPro" id="IPR050282">
    <property type="entry name" value="Cycloisomerase_2"/>
</dbReference>
<keyword evidence="4" id="KW-1185">Reference proteome</keyword>
<organism evidence="3 4">
    <name type="scientific">Deinococcus hopiensis KR-140</name>
    <dbReference type="NCBI Taxonomy" id="695939"/>
    <lineage>
        <taxon>Bacteria</taxon>
        <taxon>Thermotogati</taxon>
        <taxon>Deinococcota</taxon>
        <taxon>Deinococci</taxon>
        <taxon>Deinococcales</taxon>
        <taxon>Deinococcaceae</taxon>
        <taxon>Deinococcus</taxon>
    </lineage>
</organism>
<accession>A0A1W1UE38</accession>
<protein>
    <submittedName>
        <fullName evidence="3">6-phosphogluconolactonase</fullName>
    </submittedName>
</protein>
<dbReference type="EMBL" id="FWWU01000003">
    <property type="protein sequence ID" value="SMB79366.1"/>
    <property type="molecule type" value="Genomic_DNA"/>
</dbReference>
<dbReference type="GO" id="GO:0017057">
    <property type="term" value="F:6-phosphogluconolactonase activity"/>
    <property type="evidence" value="ECO:0007669"/>
    <property type="project" value="TreeGrafter"/>
</dbReference>
<comment type="similarity">
    <text evidence="1">Belongs to the cycloisomerase 2 family.</text>
</comment>
<reference evidence="3 4" key="1">
    <citation type="submission" date="2017-04" db="EMBL/GenBank/DDBJ databases">
        <authorList>
            <person name="Afonso C.L."/>
            <person name="Miller P.J."/>
            <person name="Scott M.A."/>
            <person name="Spackman E."/>
            <person name="Goraichik I."/>
            <person name="Dimitrov K.M."/>
            <person name="Suarez D.L."/>
            <person name="Swayne D.E."/>
        </authorList>
    </citation>
    <scope>NUCLEOTIDE SEQUENCE [LARGE SCALE GENOMIC DNA]</scope>
    <source>
        <strain evidence="3 4">KR-140</strain>
    </source>
</reference>
<dbReference type="Gene3D" id="2.130.10.10">
    <property type="entry name" value="YVTN repeat-like/Quinoprotein amine dehydrogenase"/>
    <property type="match status" value="1"/>
</dbReference>
<dbReference type="AlphaFoldDB" id="A0A1W1UE38"/>
<dbReference type="Proteomes" id="UP000192582">
    <property type="component" value="Unassembled WGS sequence"/>
</dbReference>
<name>A0A1W1UE38_9DEIO</name>
<feature type="region of interest" description="Disordered" evidence="2">
    <location>
        <begin position="143"/>
        <end position="169"/>
    </location>
</feature>
<dbReference type="Pfam" id="PF10282">
    <property type="entry name" value="Lactonase"/>
    <property type="match status" value="1"/>
</dbReference>